<keyword evidence="1" id="KW-0472">Membrane</keyword>
<organism evidence="2 3">
    <name type="scientific">Ectobacillus funiculus</name>
    <dbReference type="NCBI Taxonomy" id="137993"/>
    <lineage>
        <taxon>Bacteria</taxon>
        <taxon>Bacillati</taxon>
        <taxon>Bacillota</taxon>
        <taxon>Bacilli</taxon>
        <taxon>Bacillales</taxon>
        <taxon>Bacillaceae</taxon>
        <taxon>Ectobacillus</taxon>
    </lineage>
</organism>
<dbReference type="RefSeq" id="WP_165350653.1">
    <property type="nucleotide sequence ID" value="NZ_JBHMAF010000008.1"/>
</dbReference>
<keyword evidence="1" id="KW-0812">Transmembrane</keyword>
<keyword evidence="1" id="KW-1133">Transmembrane helix</keyword>
<dbReference type="EMBL" id="JBHMAF010000008">
    <property type="protein sequence ID" value="MFB9757256.1"/>
    <property type="molecule type" value="Genomic_DNA"/>
</dbReference>
<evidence type="ECO:0000313" key="2">
    <source>
        <dbReference type="EMBL" id="MFB9757256.1"/>
    </source>
</evidence>
<sequence length="57" mass="6281">MIILEQMQNGQGVINAQSTVYQTPLEQEGSVFKGVLWGSLLSVPLWGIIIAGFHFFS</sequence>
<comment type="caution">
    <text evidence="2">The sequence shown here is derived from an EMBL/GenBank/DDBJ whole genome shotgun (WGS) entry which is preliminary data.</text>
</comment>
<accession>A0ABV5WA39</accession>
<name>A0ABV5WA39_9BACI</name>
<protein>
    <submittedName>
        <fullName evidence="2">Uncharacterized protein</fullName>
    </submittedName>
</protein>
<evidence type="ECO:0000313" key="3">
    <source>
        <dbReference type="Proteomes" id="UP001589609"/>
    </source>
</evidence>
<gene>
    <name evidence="2" type="ORF">ACFFMS_01635</name>
</gene>
<evidence type="ECO:0000256" key="1">
    <source>
        <dbReference type="SAM" id="Phobius"/>
    </source>
</evidence>
<proteinExistence type="predicted"/>
<feature type="transmembrane region" description="Helical" evidence="1">
    <location>
        <begin position="35"/>
        <end position="56"/>
    </location>
</feature>
<keyword evidence="3" id="KW-1185">Reference proteome</keyword>
<dbReference type="Proteomes" id="UP001589609">
    <property type="component" value="Unassembled WGS sequence"/>
</dbReference>
<reference evidence="2 3" key="1">
    <citation type="submission" date="2024-09" db="EMBL/GenBank/DDBJ databases">
        <authorList>
            <person name="Sun Q."/>
            <person name="Mori K."/>
        </authorList>
    </citation>
    <scope>NUCLEOTIDE SEQUENCE [LARGE SCALE GENOMIC DNA]</scope>
    <source>
        <strain evidence="2 3">JCM 11201</strain>
    </source>
</reference>